<dbReference type="GO" id="GO:0042597">
    <property type="term" value="C:periplasmic space"/>
    <property type="evidence" value="ECO:0007669"/>
    <property type="project" value="UniProtKB-ARBA"/>
</dbReference>
<dbReference type="InterPro" id="IPR000914">
    <property type="entry name" value="SBP_5_dom"/>
</dbReference>
<feature type="domain" description="Solute-binding protein family 5" evidence="2">
    <location>
        <begin position="91"/>
        <end position="453"/>
    </location>
</feature>
<feature type="chain" id="PRO_5038926084" evidence="1">
    <location>
        <begin position="23"/>
        <end position="539"/>
    </location>
</feature>
<dbReference type="EMBL" id="FQXP01000011">
    <property type="protein sequence ID" value="SHI06599.1"/>
    <property type="molecule type" value="Genomic_DNA"/>
</dbReference>
<evidence type="ECO:0000313" key="3">
    <source>
        <dbReference type="EMBL" id="SHI06599.1"/>
    </source>
</evidence>
<dbReference type="Gene3D" id="3.90.76.10">
    <property type="entry name" value="Dipeptide-binding Protein, Domain 1"/>
    <property type="match status" value="1"/>
</dbReference>
<dbReference type="Gene3D" id="3.10.105.10">
    <property type="entry name" value="Dipeptide-binding Protein, Domain 3"/>
    <property type="match status" value="1"/>
</dbReference>
<name>A0A1M5Y3T9_9CLOT</name>
<gene>
    <name evidence="3" type="ORF">SAMN02745196_02626</name>
</gene>
<keyword evidence="4" id="KW-1185">Reference proteome</keyword>
<protein>
    <submittedName>
        <fullName evidence="3">Peptide/nickel transport system substrate-binding protein</fullName>
    </submittedName>
</protein>
<accession>A0A1M5Y3T9</accession>
<dbReference type="PIRSF" id="PIRSF002741">
    <property type="entry name" value="MppA"/>
    <property type="match status" value="1"/>
</dbReference>
<feature type="signal peptide" evidence="1">
    <location>
        <begin position="1"/>
        <end position="22"/>
    </location>
</feature>
<dbReference type="RefSeq" id="WP_072832465.1">
    <property type="nucleotide sequence ID" value="NZ_FQXP01000011.1"/>
</dbReference>
<dbReference type="AlphaFoldDB" id="A0A1M5Y3T9"/>
<proteinExistence type="predicted"/>
<dbReference type="GO" id="GO:0043190">
    <property type="term" value="C:ATP-binding cassette (ABC) transporter complex"/>
    <property type="evidence" value="ECO:0007669"/>
    <property type="project" value="InterPro"/>
</dbReference>
<reference evidence="3 4" key="1">
    <citation type="submission" date="2016-11" db="EMBL/GenBank/DDBJ databases">
        <authorList>
            <person name="Jaros S."/>
            <person name="Januszkiewicz K."/>
            <person name="Wedrychowicz H."/>
        </authorList>
    </citation>
    <scope>NUCLEOTIDE SEQUENCE [LARGE SCALE GENOMIC DNA]</scope>
    <source>
        <strain evidence="3 4">DSM 3089</strain>
    </source>
</reference>
<dbReference type="Proteomes" id="UP000184526">
    <property type="component" value="Unassembled WGS sequence"/>
</dbReference>
<dbReference type="GO" id="GO:0015833">
    <property type="term" value="P:peptide transport"/>
    <property type="evidence" value="ECO:0007669"/>
    <property type="project" value="TreeGrafter"/>
</dbReference>
<dbReference type="InterPro" id="IPR039424">
    <property type="entry name" value="SBP_5"/>
</dbReference>
<organism evidence="3 4">
    <name type="scientific">Clostridium collagenovorans DSM 3089</name>
    <dbReference type="NCBI Taxonomy" id="1121306"/>
    <lineage>
        <taxon>Bacteria</taxon>
        <taxon>Bacillati</taxon>
        <taxon>Bacillota</taxon>
        <taxon>Clostridia</taxon>
        <taxon>Eubacteriales</taxon>
        <taxon>Clostridiaceae</taxon>
        <taxon>Clostridium</taxon>
    </lineage>
</organism>
<evidence type="ECO:0000259" key="2">
    <source>
        <dbReference type="Pfam" id="PF00496"/>
    </source>
</evidence>
<evidence type="ECO:0000256" key="1">
    <source>
        <dbReference type="SAM" id="SignalP"/>
    </source>
</evidence>
<dbReference type="InterPro" id="IPR030678">
    <property type="entry name" value="Peptide/Ni-bd"/>
</dbReference>
<dbReference type="CDD" id="cd00995">
    <property type="entry name" value="PBP2_NikA_DppA_OppA_like"/>
    <property type="match status" value="1"/>
</dbReference>
<sequence>MRKRLRKVITCVIAATMVFSLAGCGSSKTEGNSDSNGVAAENKQNKVLKYGGNLEPVGNLDTHLTNYRNVLEISAHIQESLLRLNSDTLVVEPALLKSMPKVSDDGKTYHCQLKEGIKFHDGSELTTEDVEFTFNKIFDPTTKNINASVADMIVGAKDMLDGNAKELSGLKILDKYSFDIEIEEVNSSFNKVLANSSLCIYPKKAYEEAGSEWGTTKFVGAGPYKLKEFNAKSKVVLEKFDDYFDGKKKLAGIEFLNMDESTSLLEFEKGNIDIVGLKSDKVDEYSGNEKFKDNVRSTQTLGIVTFGLNKDMAPLDNVKVREAVNLAIDRESLVNDFLRGHAVIPNGFIPAGMEGYDKSAAKLEYNTEKAKKLLEEAGYPNGIELNAVISEAVTLVPVVEVVQQQLLKANITLNINRIDHASYVDMRSAGKVQIPLLIWSSGDPDAYFRLVYGDDSQTYSTNYFNKEFDGMYEEARKTLDDAKRYKIYTEMGNKVQNEDFIVAPLYYPESYYLVSDRVSGEHLMKNSYFRFYDAEIKEK</sequence>
<dbReference type="Gene3D" id="3.40.190.10">
    <property type="entry name" value="Periplasmic binding protein-like II"/>
    <property type="match status" value="1"/>
</dbReference>
<evidence type="ECO:0000313" key="4">
    <source>
        <dbReference type="Proteomes" id="UP000184526"/>
    </source>
</evidence>
<dbReference type="SUPFAM" id="SSF53850">
    <property type="entry name" value="Periplasmic binding protein-like II"/>
    <property type="match status" value="1"/>
</dbReference>
<dbReference type="PANTHER" id="PTHR30290">
    <property type="entry name" value="PERIPLASMIC BINDING COMPONENT OF ABC TRANSPORTER"/>
    <property type="match status" value="1"/>
</dbReference>
<dbReference type="STRING" id="1121306.SAMN02745196_02626"/>
<dbReference type="Pfam" id="PF00496">
    <property type="entry name" value="SBP_bac_5"/>
    <property type="match status" value="1"/>
</dbReference>
<dbReference type="PROSITE" id="PS51257">
    <property type="entry name" value="PROKAR_LIPOPROTEIN"/>
    <property type="match status" value="1"/>
</dbReference>
<keyword evidence="1" id="KW-0732">Signal</keyword>
<dbReference type="GO" id="GO:1904680">
    <property type="term" value="F:peptide transmembrane transporter activity"/>
    <property type="evidence" value="ECO:0007669"/>
    <property type="project" value="TreeGrafter"/>
</dbReference>
<dbReference type="OrthoDB" id="9772924at2"/>